<feature type="domain" description="AAA+ ATPase" evidence="2">
    <location>
        <begin position="62"/>
        <end position="246"/>
    </location>
</feature>
<evidence type="ECO:0000259" key="2">
    <source>
        <dbReference type="SMART" id="SM00382"/>
    </source>
</evidence>
<reference evidence="3 4" key="1">
    <citation type="submission" date="2024-11" db="EMBL/GenBank/DDBJ databases">
        <title>Adaptive evolution of stress response genes in parasites aligns with host niche diversity.</title>
        <authorList>
            <person name="Hahn C."/>
            <person name="Resl P."/>
        </authorList>
    </citation>
    <scope>NUCLEOTIDE SEQUENCE [LARGE SCALE GENOMIC DNA]</scope>
    <source>
        <strain evidence="3">EGGRZ-B1_66</strain>
        <tissue evidence="3">Body</tissue>
    </source>
</reference>
<gene>
    <name evidence="3" type="primary">ATAD5</name>
    <name evidence="3" type="ORF">Ciccas_002245</name>
</gene>
<protein>
    <submittedName>
        <fullName evidence="3">ATPase AAA domain-containing protein 5</fullName>
    </submittedName>
</protein>
<dbReference type="EMBL" id="JBJKFK010000171">
    <property type="protein sequence ID" value="KAL3319096.1"/>
    <property type="molecule type" value="Genomic_DNA"/>
</dbReference>
<dbReference type="PANTHER" id="PTHR23389:SF21">
    <property type="entry name" value="ATPASE FAMILY AAA DOMAIN-CONTAINING PROTEIN 5"/>
    <property type="match status" value="1"/>
</dbReference>
<dbReference type="Gene3D" id="3.40.50.300">
    <property type="entry name" value="P-loop containing nucleotide triphosphate hydrolases"/>
    <property type="match status" value="1"/>
</dbReference>
<name>A0ABD2QHT9_9PLAT</name>
<dbReference type="CDD" id="cd00009">
    <property type="entry name" value="AAA"/>
    <property type="match status" value="1"/>
</dbReference>
<evidence type="ECO:0000313" key="4">
    <source>
        <dbReference type="Proteomes" id="UP001626550"/>
    </source>
</evidence>
<evidence type="ECO:0000256" key="1">
    <source>
        <dbReference type="SAM" id="MobiDB-lite"/>
    </source>
</evidence>
<dbReference type="InterPro" id="IPR003959">
    <property type="entry name" value="ATPase_AAA_core"/>
</dbReference>
<dbReference type="AlphaFoldDB" id="A0ABD2QHT9"/>
<dbReference type="Pfam" id="PF00004">
    <property type="entry name" value="AAA"/>
    <property type="match status" value="1"/>
</dbReference>
<sequence length="521" mass="59496">MAKFKENLIVLDDSIEPVNNRVGKRKNSDPSFEPEPSKKKRKTAFKEDFNGSSGDECDYSWQQTVYLLCGPTGVGKTSLVYTLANELNFKVFEMGCSSRRSGKDVLGQLQTTFYNNHITVEAANRFDKVAALFDYKPVIKTAKRASQRKKPANAITNFFKSSKQKEASPKTPVEIKPVLSSTRSNVQVHTNSIVLFDDVDILMEEYDKGFWPAVNNLIARAKRPIIFTSSNPKVFSDFIKYPQNMCLIDKHLSNSPVIKRLSKKLEKLKIPNSIVQRTLIQTQCIIENINPQRSNINEYDSKQRTDPSFDDMLNHFSIKSELDLFNARYESCKAKPAFDLAEIYMDSESQASPQDNSVSEPDNSQEDTTFRPSCLDIIHGENNLLSFFHQSYDPVLEEEVALFNAYLNCKIDSIMLPYMNEDKLIHLKRAYKLLLDNISSDLLYVPCSPSSVQERMITLDAILPLGKVASYSMAKKAIMSSRRSSNSCRFFQTFTDASIYWEHKTIDHLAQIWTFFFNSNK</sequence>
<organism evidence="3 4">
    <name type="scientific">Cichlidogyrus casuarinus</name>
    <dbReference type="NCBI Taxonomy" id="1844966"/>
    <lineage>
        <taxon>Eukaryota</taxon>
        <taxon>Metazoa</taxon>
        <taxon>Spiralia</taxon>
        <taxon>Lophotrochozoa</taxon>
        <taxon>Platyhelminthes</taxon>
        <taxon>Monogenea</taxon>
        <taxon>Monopisthocotylea</taxon>
        <taxon>Dactylogyridea</taxon>
        <taxon>Ancyrocephalidae</taxon>
        <taxon>Cichlidogyrus</taxon>
    </lineage>
</organism>
<keyword evidence="4" id="KW-1185">Reference proteome</keyword>
<evidence type="ECO:0000313" key="3">
    <source>
        <dbReference type="EMBL" id="KAL3319096.1"/>
    </source>
</evidence>
<dbReference type="SUPFAM" id="SSF52540">
    <property type="entry name" value="P-loop containing nucleoside triphosphate hydrolases"/>
    <property type="match status" value="1"/>
</dbReference>
<dbReference type="PANTHER" id="PTHR23389">
    <property type="entry name" value="CHROMOSOME TRANSMISSION FIDELITY FACTOR 18"/>
    <property type="match status" value="1"/>
</dbReference>
<comment type="caution">
    <text evidence="3">The sequence shown here is derived from an EMBL/GenBank/DDBJ whole genome shotgun (WGS) entry which is preliminary data.</text>
</comment>
<accession>A0ABD2QHT9</accession>
<dbReference type="InterPro" id="IPR027417">
    <property type="entry name" value="P-loop_NTPase"/>
</dbReference>
<dbReference type="Proteomes" id="UP001626550">
    <property type="component" value="Unassembled WGS sequence"/>
</dbReference>
<feature type="region of interest" description="Disordered" evidence="1">
    <location>
        <begin position="19"/>
        <end position="45"/>
    </location>
</feature>
<dbReference type="InterPro" id="IPR003593">
    <property type="entry name" value="AAA+_ATPase"/>
</dbReference>
<feature type="region of interest" description="Disordered" evidence="1">
    <location>
        <begin position="349"/>
        <end position="370"/>
    </location>
</feature>
<dbReference type="SMART" id="SM00382">
    <property type="entry name" value="AAA"/>
    <property type="match status" value="1"/>
</dbReference>
<proteinExistence type="predicted"/>